<keyword evidence="4" id="KW-1185">Reference proteome</keyword>
<dbReference type="PANTHER" id="PTHR10826:SF1">
    <property type="entry name" value="COMPLEMENT COMPONENT 1 Q SUBCOMPONENT-BINDING PROTEIN, MITOCHONDRIAL"/>
    <property type="match status" value="1"/>
</dbReference>
<dbReference type="Gene3D" id="3.10.280.10">
    <property type="entry name" value="Mitochondrial glycoprotein"/>
    <property type="match status" value="1"/>
</dbReference>
<dbReference type="Proteomes" id="UP001634394">
    <property type="component" value="Unassembled WGS sequence"/>
</dbReference>
<comment type="caution">
    <text evidence="3">The sequence shown here is derived from an EMBL/GenBank/DDBJ whole genome shotgun (WGS) entry which is preliminary data.</text>
</comment>
<evidence type="ECO:0000313" key="4">
    <source>
        <dbReference type="Proteomes" id="UP001634394"/>
    </source>
</evidence>
<evidence type="ECO:0000256" key="1">
    <source>
        <dbReference type="ARBA" id="ARBA00005457"/>
    </source>
</evidence>
<gene>
    <name evidence="3" type="ORF">ACJMK2_012813</name>
</gene>
<sequence>MANVLRNQLVCVMRKIVHTSVKPTVIPVWKVSTPVSSATRGLARNYWYLTSTCKITEPVVVSASRIGNLNRCCSLHTDGDKEFLKFLDNEIDYEVKSNKETKQTPKLKDWKLNTDGSDVKLTRTAGGEIVTVKFSVNDSVNPEEEEYEPGKEPKEEESTRMISKPAFTVEIQKANGNILRFMCTFIEDYDNEEVEGESEKDIEDQFGIDEVCLYKAPLKDTIYTVNAAVMDGVMYDKLMDMLDERGVTDEFITEMTKFSTDYEHDRYISFLKDLKGFLQEK</sequence>
<dbReference type="InterPro" id="IPR036561">
    <property type="entry name" value="MAM33_sf"/>
</dbReference>
<dbReference type="EMBL" id="JBJQND010000013">
    <property type="protein sequence ID" value="KAL3858214.1"/>
    <property type="molecule type" value="Genomic_DNA"/>
</dbReference>
<reference evidence="3 4" key="1">
    <citation type="submission" date="2024-11" db="EMBL/GenBank/DDBJ databases">
        <title>Chromosome-level genome assembly of the freshwater bivalve Anodonta woodiana.</title>
        <authorList>
            <person name="Chen X."/>
        </authorList>
    </citation>
    <scope>NUCLEOTIDE SEQUENCE [LARGE SCALE GENOMIC DNA]</scope>
    <source>
        <strain evidence="3">MN2024</strain>
        <tissue evidence="3">Gills</tissue>
    </source>
</reference>
<dbReference type="Pfam" id="PF02330">
    <property type="entry name" value="MAM33"/>
    <property type="match status" value="1"/>
</dbReference>
<dbReference type="AlphaFoldDB" id="A0ABD3V9F1"/>
<evidence type="ECO:0000256" key="2">
    <source>
        <dbReference type="SAM" id="MobiDB-lite"/>
    </source>
</evidence>
<name>A0ABD3V9F1_SINWO</name>
<feature type="compositionally biased region" description="Basic and acidic residues" evidence="2">
    <location>
        <begin position="148"/>
        <end position="159"/>
    </location>
</feature>
<dbReference type="InterPro" id="IPR003428">
    <property type="entry name" value="MAM33"/>
</dbReference>
<organism evidence="3 4">
    <name type="scientific">Sinanodonta woodiana</name>
    <name type="common">Chinese pond mussel</name>
    <name type="synonym">Anodonta woodiana</name>
    <dbReference type="NCBI Taxonomy" id="1069815"/>
    <lineage>
        <taxon>Eukaryota</taxon>
        <taxon>Metazoa</taxon>
        <taxon>Spiralia</taxon>
        <taxon>Lophotrochozoa</taxon>
        <taxon>Mollusca</taxon>
        <taxon>Bivalvia</taxon>
        <taxon>Autobranchia</taxon>
        <taxon>Heteroconchia</taxon>
        <taxon>Palaeoheterodonta</taxon>
        <taxon>Unionida</taxon>
        <taxon>Unionoidea</taxon>
        <taxon>Unionidae</taxon>
        <taxon>Unioninae</taxon>
        <taxon>Sinanodonta</taxon>
    </lineage>
</organism>
<feature type="region of interest" description="Disordered" evidence="2">
    <location>
        <begin position="140"/>
        <end position="160"/>
    </location>
</feature>
<evidence type="ECO:0000313" key="3">
    <source>
        <dbReference type="EMBL" id="KAL3858214.1"/>
    </source>
</evidence>
<protein>
    <recommendedName>
        <fullName evidence="5">Complement component 1 Q subcomponent-binding protein, mitochondrial</fullName>
    </recommendedName>
</protein>
<accession>A0ABD3V9F1</accession>
<comment type="similarity">
    <text evidence="1">Belongs to the MAM33 family.</text>
</comment>
<proteinExistence type="inferred from homology"/>
<dbReference type="SUPFAM" id="SSF54529">
    <property type="entry name" value="Mitochondrial glycoprotein MAM33-like"/>
    <property type="match status" value="1"/>
</dbReference>
<evidence type="ECO:0008006" key="5">
    <source>
        <dbReference type="Google" id="ProtNLM"/>
    </source>
</evidence>
<dbReference type="PANTHER" id="PTHR10826">
    <property type="entry name" value="COMPLEMENT COMPONENT 1"/>
    <property type="match status" value="1"/>
</dbReference>